<organism evidence="2 3">
    <name type="scientific">Actinoallomurus acaciae</name>
    <dbReference type="NCBI Taxonomy" id="502577"/>
    <lineage>
        <taxon>Bacteria</taxon>
        <taxon>Bacillati</taxon>
        <taxon>Actinomycetota</taxon>
        <taxon>Actinomycetes</taxon>
        <taxon>Streptosporangiales</taxon>
        <taxon>Thermomonosporaceae</taxon>
        <taxon>Actinoallomurus</taxon>
    </lineage>
</organism>
<dbReference type="Proteomes" id="UP001589627">
    <property type="component" value="Unassembled WGS sequence"/>
</dbReference>
<evidence type="ECO:0000313" key="3">
    <source>
        <dbReference type="Proteomes" id="UP001589627"/>
    </source>
</evidence>
<dbReference type="Gene3D" id="3.30.559.30">
    <property type="entry name" value="Nonribosomal peptide synthetase, condensation domain"/>
    <property type="match status" value="1"/>
</dbReference>
<dbReference type="PANTHER" id="PTHR45527">
    <property type="entry name" value="NONRIBOSOMAL PEPTIDE SYNTHETASE"/>
    <property type="match status" value="1"/>
</dbReference>
<evidence type="ECO:0000259" key="1">
    <source>
        <dbReference type="Pfam" id="PF00668"/>
    </source>
</evidence>
<name>A0ABV5Z056_9ACTN</name>
<dbReference type="SUPFAM" id="SSF56801">
    <property type="entry name" value="Acetyl-CoA synthetase-like"/>
    <property type="match status" value="1"/>
</dbReference>
<feature type="non-terminal residue" evidence="2">
    <location>
        <position position="446"/>
    </location>
</feature>
<evidence type="ECO:0000313" key="2">
    <source>
        <dbReference type="EMBL" id="MFB9840333.1"/>
    </source>
</evidence>
<dbReference type="PANTHER" id="PTHR45527:SF1">
    <property type="entry name" value="FATTY ACID SYNTHASE"/>
    <property type="match status" value="1"/>
</dbReference>
<comment type="caution">
    <text evidence="2">The sequence shown here is derived from an EMBL/GenBank/DDBJ whole genome shotgun (WGS) entry which is preliminary data.</text>
</comment>
<dbReference type="Gene3D" id="3.40.50.980">
    <property type="match status" value="1"/>
</dbReference>
<dbReference type="SUPFAM" id="SSF52777">
    <property type="entry name" value="CoA-dependent acyltransferases"/>
    <property type="match status" value="2"/>
</dbReference>
<accession>A0ABV5Z056</accession>
<dbReference type="Pfam" id="PF00668">
    <property type="entry name" value="Condensation"/>
    <property type="match status" value="1"/>
</dbReference>
<protein>
    <submittedName>
        <fullName evidence="2">Condensation domain-containing protein</fullName>
    </submittedName>
</protein>
<dbReference type="RefSeq" id="WP_378213565.1">
    <property type="nucleotide sequence ID" value="NZ_JBHLZP010001031.1"/>
</dbReference>
<sequence length="446" mass="48122">ARLRAAWQSLLRRHPNLRASFRHLGSGRPVAVAERGVVLPWSQADLSGLDPDAFAEAWERCLAEEGRRFDPSVAPLLRVLLVRTGPQAHRLVLTHHHLLLDGWSRGPLVAELSALYDGDTPPPSTPFRDFLTWLAGQDPKASEAAWSRALAGAEGTHLAPPDPERTPVVPDVVDRELDAETTARLTALARRSGVTVSTVVRAAWAVVLGRFTGRSDVVFGATVSGRPAELPGVESMIGLFINTVPVRVLIDPAEPLSRLLGRLHEEQSVLLGHEHLGLADIQRAAGAGELFDTLLIFENYPADEDGPAEGVLRPVEAGGRDATHYPITWAVDPGERLHLTLEHRPDLVDGAAAERLVTAMTRVLTAMADDPDTPSGRVDLLGPDERRTILTEWNEGPADLPGVTVAELFEAQAARSPAATAVGCGEVRRTFAELNARANRLARALV</sequence>
<gene>
    <name evidence="2" type="ORF">ACFFNX_50120</name>
</gene>
<dbReference type="EMBL" id="JBHLZP010001031">
    <property type="protein sequence ID" value="MFB9840333.1"/>
    <property type="molecule type" value="Genomic_DNA"/>
</dbReference>
<dbReference type="Gene3D" id="3.30.559.10">
    <property type="entry name" value="Chloramphenicol acetyltransferase-like domain"/>
    <property type="match status" value="1"/>
</dbReference>
<reference evidence="2 3" key="1">
    <citation type="submission" date="2024-09" db="EMBL/GenBank/DDBJ databases">
        <authorList>
            <person name="Sun Q."/>
            <person name="Mori K."/>
        </authorList>
    </citation>
    <scope>NUCLEOTIDE SEQUENCE [LARGE SCALE GENOMIC DNA]</scope>
    <source>
        <strain evidence="2 3">TBRC 0563</strain>
    </source>
</reference>
<dbReference type="InterPro" id="IPR023213">
    <property type="entry name" value="CAT-like_dom_sf"/>
</dbReference>
<dbReference type="InterPro" id="IPR001242">
    <property type="entry name" value="Condensation_dom"/>
</dbReference>
<feature type="non-terminal residue" evidence="2">
    <location>
        <position position="1"/>
    </location>
</feature>
<proteinExistence type="predicted"/>
<feature type="domain" description="Condensation" evidence="1">
    <location>
        <begin position="2"/>
        <end position="389"/>
    </location>
</feature>
<keyword evidence="3" id="KW-1185">Reference proteome</keyword>